<evidence type="ECO:0000313" key="7">
    <source>
        <dbReference type="EMBL" id="CAE0726224.1"/>
    </source>
</evidence>
<keyword evidence="3 6" id="KW-0812">Transmembrane</keyword>
<evidence type="ECO:0000256" key="6">
    <source>
        <dbReference type="SAM" id="Phobius"/>
    </source>
</evidence>
<keyword evidence="5 6" id="KW-0472">Membrane</keyword>
<gene>
    <name evidence="7" type="ORF">PAUS00366_LOCUS18981</name>
</gene>
<evidence type="ECO:0000256" key="5">
    <source>
        <dbReference type="ARBA" id="ARBA00023136"/>
    </source>
</evidence>
<feature type="transmembrane region" description="Helical" evidence="6">
    <location>
        <begin position="124"/>
        <end position="144"/>
    </location>
</feature>
<accession>A0A7S4AT95</accession>
<evidence type="ECO:0000256" key="4">
    <source>
        <dbReference type="ARBA" id="ARBA00022989"/>
    </source>
</evidence>
<feature type="transmembrane region" description="Helical" evidence="6">
    <location>
        <begin position="94"/>
        <end position="112"/>
    </location>
</feature>
<dbReference type="InterPro" id="IPR007881">
    <property type="entry name" value="UNC-50"/>
</dbReference>
<comment type="subcellular location">
    <subcellularLocation>
        <location evidence="1">Membrane</location>
        <topology evidence="1">Multi-pass membrane protein</topology>
    </subcellularLocation>
</comment>
<feature type="transmembrane region" description="Helical" evidence="6">
    <location>
        <begin position="177"/>
        <end position="197"/>
    </location>
</feature>
<proteinExistence type="inferred from homology"/>
<evidence type="ECO:0008006" key="8">
    <source>
        <dbReference type="Google" id="ProtNLM"/>
    </source>
</evidence>
<protein>
    <recommendedName>
        <fullName evidence="8">UNC-50 family protein</fullName>
    </recommendedName>
</protein>
<dbReference type="AlphaFoldDB" id="A0A7S4AT95"/>
<dbReference type="Pfam" id="PF05216">
    <property type="entry name" value="UNC-50"/>
    <property type="match status" value="1"/>
</dbReference>
<organism evidence="7">
    <name type="scientific">Pseudo-nitzschia australis</name>
    <dbReference type="NCBI Taxonomy" id="44445"/>
    <lineage>
        <taxon>Eukaryota</taxon>
        <taxon>Sar</taxon>
        <taxon>Stramenopiles</taxon>
        <taxon>Ochrophyta</taxon>
        <taxon>Bacillariophyta</taxon>
        <taxon>Bacillariophyceae</taxon>
        <taxon>Bacillariophycidae</taxon>
        <taxon>Bacillariales</taxon>
        <taxon>Bacillariaceae</taxon>
        <taxon>Pseudo-nitzschia</taxon>
    </lineage>
</organism>
<evidence type="ECO:0000256" key="2">
    <source>
        <dbReference type="ARBA" id="ARBA00006293"/>
    </source>
</evidence>
<keyword evidence="4 6" id="KW-1133">Transmembrane helix</keyword>
<sequence>MTVDATRHRGGLSVPSGGDTLATATRKTMAAASSVSASASHAQYLSRLIDFKQMDVQSALDQMKTLLSTRPHVVYKTSYYRKQTKNHWARDDPAFAALEFIFITISCIAYSISFRVPITEGIAFFLYSVLFNWLGLGFIIATAGREMANRHLTDTKSNSHVRQSVEWLYAFDIHCNAFFPVFVLLYGLQFFLLPLVLGKSLVSLIVSNTLYAGAFSWYWYITHLGYRALPFLSQTEVFLFPIAAIALVYVLNLVGYFFGMGWNASRIMAHIYFD</sequence>
<dbReference type="PANTHER" id="PTHR12841">
    <property type="entry name" value="PROTEIN UNC-50 HOMOLOG"/>
    <property type="match status" value="1"/>
</dbReference>
<evidence type="ECO:0000256" key="3">
    <source>
        <dbReference type="ARBA" id="ARBA00022692"/>
    </source>
</evidence>
<name>A0A7S4AT95_9STRA</name>
<dbReference type="EMBL" id="HBIX01028119">
    <property type="protein sequence ID" value="CAE0726224.1"/>
    <property type="molecule type" value="Transcribed_RNA"/>
</dbReference>
<evidence type="ECO:0000256" key="1">
    <source>
        <dbReference type="ARBA" id="ARBA00004141"/>
    </source>
</evidence>
<comment type="similarity">
    <text evidence="2">Belongs to the unc-50 family.</text>
</comment>
<reference evidence="7" key="1">
    <citation type="submission" date="2021-01" db="EMBL/GenBank/DDBJ databases">
        <authorList>
            <person name="Corre E."/>
            <person name="Pelletier E."/>
            <person name="Niang G."/>
            <person name="Scheremetjew M."/>
            <person name="Finn R."/>
            <person name="Kale V."/>
            <person name="Holt S."/>
            <person name="Cochrane G."/>
            <person name="Meng A."/>
            <person name="Brown T."/>
            <person name="Cohen L."/>
        </authorList>
    </citation>
    <scope>NUCLEOTIDE SEQUENCE</scope>
    <source>
        <strain evidence="7">10249 10 AB</strain>
    </source>
</reference>
<dbReference type="PANTHER" id="PTHR12841:SF6">
    <property type="entry name" value="PROTEIN UNC-50 HOMOLOG"/>
    <property type="match status" value="1"/>
</dbReference>
<feature type="transmembrane region" description="Helical" evidence="6">
    <location>
        <begin position="238"/>
        <end position="258"/>
    </location>
</feature>
<feature type="transmembrane region" description="Helical" evidence="6">
    <location>
        <begin position="209"/>
        <end position="226"/>
    </location>
</feature>
<dbReference type="GO" id="GO:0000139">
    <property type="term" value="C:Golgi membrane"/>
    <property type="evidence" value="ECO:0007669"/>
    <property type="project" value="TreeGrafter"/>
</dbReference>